<comment type="caution">
    <text evidence="1">The sequence shown here is derived from an EMBL/GenBank/DDBJ whole genome shotgun (WGS) entry which is preliminary data.</text>
</comment>
<organism evidence="1 2">
    <name type="scientific">Dactylosporangium maewongense</name>
    <dbReference type="NCBI Taxonomy" id="634393"/>
    <lineage>
        <taxon>Bacteria</taxon>
        <taxon>Bacillati</taxon>
        <taxon>Actinomycetota</taxon>
        <taxon>Actinomycetes</taxon>
        <taxon>Micromonosporales</taxon>
        <taxon>Micromonosporaceae</taxon>
        <taxon>Dactylosporangium</taxon>
    </lineage>
</organism>
<accession>A0ABP4L9V6</accession>
<name>A0ABP4L9V6_9ACTN</name>
<dbReference type="EMBL" id="BAAAQD010000007">
    <property type="protein sequence ID" value="GAA1519350.1"/>
    <property type="molecule type" value="Genomic_DNA"/>
</dbReference>
<dbReference type="RefSeq" id="WP_344503329.1">
    <property type="nucleotide sequence ID" value="NZ_BAAAQD010000007.1"/>
</dbReference>
<dbReference type="Proteomes" id="UP001501470">
    <property type="component" value="Unassembled WGS sequence"/>
</dbReference>
<protein>
    <submittedName>
        <fullName evidence="1">Uncharacterized protein</fullName>
    </submittedName>
</protein>
<gene>
    <name evidence="1" type="ORF">GCM10009827_038340</name>
</gene>
<reference evidence="2" key="1">
    <citation type="journal article" date="2019" name="Int. J. Syst. Evol. Microbiol.">
        <title>The Global Catalogue of Microorganisms (GCM) 10K type strain sequencing project: providing services to taxonomists for standard genome sequencing and annotation.</title>
        <authorList>
            <consortium name="The Broad Institute Genomics Platform"/>
            <consortium name="The Broad Institute Genome Sequencing Center for Infectious Disease"/>
            <person name="Wu L."/>
            <person name="Ma J."/>
        </authorList>
    </citation>
    <scope>NUCLEOTIDE SEQUENCE [LARGE SCALE GENOMIC DNA]</scope>
    <source>
        <strain evidence="2">JCM 15933</strain>
    </source>
</reference>
<keyword evidence="2" id="KW-1185">Reference proteome</keyword>
<proteinExistence type="predicted"/>
<sequence>MPEVNAEQKQAVKQQATQAALTDNNLAAGLAVAGGVVSFVSPAHGIVLGIGSGLFWLCANYRQAIANDPPRDDFTEVWISGAHVDEGQLPGEDSRERLFYRFNAQQLLVCDGLYALLWSLERYDGAAAAGDPDAAASQAEAVRQNAEIVAAHQDALASLVSEVNQAWAVLRDELGLDWNSVSLADVQQFYRDTVGESPQAPSPALEALAASIVDGASDLLEPFDTGLAHPVLDATELPGEPRELIGQDYTDGLAEMSAAIRGLVVDI</sequence>
<evidence type="ECO:0000313" key="1">
    <source>
        <dbReference type="EMBL" id="GAA1519350.1"/>
    </source>
</evidence>
<evidence type="ECO:0000313" key="2">
    <source>
        <dbReference type="Proteomes" id="UP001501470"/>
    </source>
</evidence>